<dbReference type="InterPro" id="IPR014048">
    <property type="entry name" value="MethylDNA_cys_MeTrfase_DNA-bd"/>
</dbReference>
<evidence type="ECO:0000256" key="3">
    <source>
        <dbReference type="ARBA" id="ARBA00011918"/>
    </source>
</evidence>
<proteinExistence type="inferred from homology"/>
<dbReference type="EC" id="2.1.1.63" evidence="3"/>
<keyword evidence="5" id="KW-0489">Methyltransferase</keyword>
<keyword evidence="7" id="KW-0227">DNA damage</keyword>
<dbReference type="EMBL" id="MU003798">
    <property type="protein sequence ID" value="KAF2720600.1"/>
    <property type="molecule type" value="Genomic_DNA"/>
</dbReference>
<dbReference type="Pfam" id="PF01035">
    <property type="entry name" value="DNA_binding_1"/>
    <property type="match status" value="1"/>
</dbReference>
<name>A0A9P4UQ19_9PEZI</name>
<sequence length="122" mass="13440">MEVQLKRISNADLTAFRKLALSLLCQIPRGRYSTYQTLSDHISRTSHKTCARAVGNAMRTNPFAPGVPCHRVLASDGTLGGFKGAWGEQGTYATEKHKLLQEEGVKFDSSGKVKGPPFRDFE</sequence>
<evidence type="ECO:0000256" key="7">
    <source>
        <dbReference type="ARBA" id="ARBA00022763"/>
    </source>
</evidence>
<organism evidence="13 14">
    <name type="scientific">Polychaeton citri CBS 116435</name>
    <dbReference type="NCBI Taxonomy" id="1314669"/>
    <lineage>
        <taxon>Eukaryota</taxon>
        <taxon>Fungi</taxon>
        <taxon>Dikarya</taxon>
        <taxon>Ascomycota</taxon>
        <taxon>Pezizomycotina</taxon>
        <taxon>Dothideomycetes</taxon>
        <taxon>Dothideomycetidae</taxon>
        <taxon>Capnodiales</taxon>
        <taxon>Capnodiaceae</taxon>
        <taxon>Polychaeton</taxon>
    </lineage>
</organism>
<feature type="domain" description="Methylated-DNA-[protein]-cysteine S-methyltransferase DNA binding" evidence="12">
    <location>
        <begin position="16"/>
        <end position="105"/>
    </location>
</feature>
<dbReference type="InterPro" id="IPR036217">
    <property type="entry name" value="MethylDNA_cys_MeTrfase_DNAb"/>
</dbReference>
<evidence type="ECO:0000313" key="13">
    <source>
        <dbReference type="EMBL" id="KAF2720600.1"/>
    </source>
</evidence>
<keyword evidence="6" id="KW-0808">Transferase</keyword>
<evidence type="ECO:0000256" key="10">
    <source>
        <dbReference type="ARBA" id="ARBA00031621"/>
    </source>
</evidence>
<comment type="caution">
    <text evidence="13">The sequence shown here is derived from an EMBL/GenBank/DDBJ whole genome shotgun (WGS) entry which is preliminary data.</text>
</comment>
<dbReference type="PANTHER" id="PTHR10815:SF13">
    <property type="entry name" value="METHYLATED-DNA--PROTEIN-CYSTEINE METHYLTRANSFERASE"/>
    <property type="match status" value="1"/>
</dbReference>
<keyword evidence="8" id="KW-0234">DNA repair</keyword>
<gene>
    <name evidence="13" type="ORF">K431DRAFT_285708</name>
</gene>
<evidence type="ECO:0000256" key="1">
    <source>
        <dbReference type="ARBA" id="ARBA00001286"/>
    </source>
</evidence>
<dbReference type="Gene3D" id="1.10.10.10">
    <property type="entry name" value="Winged helix-like DNA-binding domain superfamily/Winged helix DNA-binding domain"/>
    <property type="match status" value="1"/>
</dbReference>
<comment type="similarity">
    <text evidence="2">Belongs to the MGMT family.</text>
</comment>
<dbReference type="PANTHER" id="PTHR10815">
    <property type="entry name" value="METHYLATED-DNA--PROTEIN-CYSTEINE METHYLTRANSFERASE"/>
    <property type="match status" value="1"/>
</dbReference>
<dbReference type="InterPro" id="IPR001497">
    <property type="entry name" value="MethylDNA_cys_MeTrfase_AS"/>
</dbReference>
<dbReference type="OrthoDB" id="1907495at2759"/>
<dbReference type="InterPro" id="IPR036388">
    <property type="entry name" value="WH-like_DNA-bd_sf"/>
</dbReference>
<evidence type="ECO:0000313" key="14">
    <source>
        <dbReference type="Proteomes" id="UP000799441"/>
    </source>
</evidence>
<keyword evidence="14" id="KW-1185">Reference proteome</keyword>
<dbReference type="NCBIfam" id="TIGR00589">
    <property type="entry name" value="ogt"/>
    <property type="match status" value="1"/>
</dbReference>
<dbReference type="GO" id="GO:0006281">
    <property type="term" value="P:DNA repair"/>
    <property type="evidence" value="ECO:0007669"/>
    <property type="project" value="UniProtKB-KW"/>
</dbReference>
<accession>A0A9P4UQ19</accession>
<dbReference type="PROSITE" id="PS00374">
    <property type="entry name" value="MGMT"/>
    <property type="match status" value="1"/>
</dbReference>
<evidence type="ECO:0000256" key="8">
    <source>
        <dbReference type="ARBA" id="ARBA00023204"/>
    </source>
</evidence>
<dbReference type="GO" id="GO:0003908">
    <property type="term" value="F:methylated-DNA-[protein]-cysteine S-methyltransferase activity"/>
    <property type="evidence" value="ECO:0007669"/>
    <property type="project" value="UniProtKB-EC"/>
</dbReference>
<dbReference type="Proteomes" id="UP000799441">
    <property type="component" value="Unassembled WGS sequence"/>
</dbReference>
<comment type="catalytic activity">
    <reaction evidence="11">
        <text>a 6-O-methyl-2'-deoxyguanosine in DNA + L-cysteinyl-[protein] = S-methyl-L-cysteinyl-[protein] + a 2'-deoxyguanosine in DNA</text>
        <dbReference type="Rhea" id="RHEA:24000"/>
        <dbReference type="Rhea" id="RHEA-COMP:10131"/>
        <dbReference type="Rhea" id="RHEA-COMP:10132"/>
        <dbReference type="Rhea" id="RHEA-COMP:11367"/>
        <dbReference type="Rhea" id="RHEA-COMP:11368"/>
        <dbReference type="ChEBI" id="CHEBI:29950"/>
        <dbReference type="ChEBI" id="CHEBI:82612"/>
        <dbReference type="ChEBI" id="CHEBI:85445"/>
        <dbReference type="ChEBI" id="CHEBI:85448"/>
        <dbReference type="EC" id="2.1.1.63"/>
    </reaction>
</comment>
<reference evidence="13" key="1">
    <citation type="journal article" date="2020" name="Stud. Mycol.">
        <title>101 Dothideomycetes genomes: a test case for predicting lifestyles and emergence of pathogens.</title>
        <authorList>
            <person name="Haridas S."/>
            <person name="Albert R."/>
            <person name="Binder M."/>
            <person name="Bloem J."/>
            <person name="Labutti K."/>
            <person name="Salamov A."/>
            <person name="Andreopoulos B."/>
            <person name="Baker S."/>
            <person name="Barry K."/>
            <person name="Bills G."/>
            <person name="Bluhm B."/>
            <person name="Cannon C."/>
            <person name="Castanera R."/>
            <person name="Culley D."/>
            <person name="Daum C."/>
            <person name="Ezra D."/>
            <person name="Gonzalez J."/>
            <person name="Henrissat B."/>
            <person name="Kuo A."/>
            <person name="Liang C."/>
            <person name="Lipzen A."/>
            <person name="Lutzoni F."/>
            <person name="Magnuson J."/>
            <person name="Mondo S."/>
            <person name="Nolan M."/>
            <person name="Ohm R."/>
            <person name="Pangilinan J."/>
            <person name="Park H.-J."/>
            <person name="Ramirez L."/>
            <person name="Alfaro M."/>
            <person name="Sun H."/>
            <person name="Tritt A."/>
            <person name="Yoshinaga Y."/>
            <person name="Zwiers L.-H."/>
            <person name="Turgeon B."/>
            <person name="Goodwin S."/>
            <person name="Spatafora J."/>
            <person name="Crous P."/>
            <person name="Grigoriev I."/>
        </authorList>
    </citation>
    <scope>NUCLEOTIDE SEQUENCE</scope>
    <source>
        <strain evidence="13">CBS 116435</strain>
    </source>
</reference>
<protein>
    <recommendedName>
        <fullName evidence="4">Methylated-DNA--protein-cysteine methyltransferase</fullName>
        <ecNumber evidence="3">2.1.1.63</ecNumber>
    </recommendedName>
    <alternativeName>
        <fullName evidence="9">6-O-methylguanine-DNA methyltransferase</fullName>
    </alternativeName>
    <alternativeName>
        <fullName evidence="10">O-6-methylguanine-DNA-alkyltransferase</fullName>
    </alternativeName>
</protein>
<dbReference type="GO" id="GO:0032259">
    <property type="term" value="P:methylation"/>
    <property type="evidence" value="ECO:0007669"/>
    <property type="project" value="UniProtKB-KW"/>
</dbReference>
<comment type="catalytic activity">
    <reaction evidence="1">
        <text>a 4-O-methyl-thymidine in DNA + L-cysteinyl-[protein] = a thymidine in DNA + S-methyl-L-cysteinyl-[protein]</text>
        <dbReference type="Rhea" id="RHEA:53428"/>
        <dbReference type="Rhea" id="RHEA-COMP:10131"/>
        <dbReference type="Rhea" id="RHEA-COMP:10132"/>
        <dbReference type="Rhea" id="RHEA-COMP:13555"/>
        <dbReference type="Rhea" id="RHEA-COMP:13556"/>
        <dbReference type="ChEBI" id="CHEBI:29950"/>
        <dbReference type="ChEBI" id="CHEBI:82612"/>
        <dbReference type="ChEBI" id="CHEBI:137386"/>
        <dbReference type="ChEBI" id="CHEBI:137387"/>
        <dbReference type="EC" id="2.1.1.63"/>
    </reaction>
</comment>
<evidence type="ECO:0000256" key="11">
    <source>
        <dbReference type="ARBA" id="ARBA00049348"/>
    </source>
</evidence>
<dbReference type="CDD" id="cd06445">
    <property type="entry name" value="ATase"/>
    <property type="match status" value="1"/>
</dbReference>
<evidence type="ECO:0000256" key="2">
    <source>
        <dbReference type="ARBA" id="ARBA00008711"/>
    </source>
</evidence>
<evidence type="ECO:0000256" key="6">
    <source>
        <dbReference type="ARBA" id="ARBA00022679"/>
    </source>
</evidence>
<evidence type="ECO:0000256" key="4">
    <source>
        <dbReference type="ARBA" id="ARBA00015377"/>
    </source>
</evidence>
<evidence type="ECO:0000256" key="5">
    <source>
        <dbReference type="ARBA" id="ARBA00022603"/>
    </source>
</evidence>
<evidence type="ECO:0000256" key="9">
    <source>
        <dbReference type="ARBA" id="ARBA00030795"/>
    </source>
</evidence>
<dbReference type="SUPFAM" id="SSF46767">
    <property type="entry name" value="Methylated DNA-protein cysteine methyltransferase, C-terminal domain"/>
    <property type="match status" value="1"/>
</dbReference>
<dbReference type="AlphaFoldDB" id="A0A9P4UQ19"/>
<evidence type="ECO:0000259" key="12">
    <source>
        <dbReference type="Pfam" id="PF01035"/>
    </source>
</evidence>